<dbReference type="Proteomes" id="UP000504714">
    <property type="component" value="Unassembled WGS sequence"/>
</dbReference>
<organism evidence="1 2">
    <name type="scientific">Candidatus Regiella insecticola</name>
    <dbReference type="NCBI Taxonomy" id="138073"/>
    <lineage>
        <taxon>Bacteria</taxon>
        <taxon>Pseudomonadati</taxon>
        <taxon>Pseudomonadota</taxon>
        <taxon>Gammaproteobacteria</taxon>
        <taxon>Enterobacterales</taxon>
        <taxon>Enterobacteriaceae</taxon>
        <taxon>aphid secondary symbionts</taxon>
        <taxon>Candidatus Regiella</taxon>
    </lineage>
</organism>
<evidence type="ECO:0000313" key="1">
    <source>
        <dbReference type="EMBL" id="GFN46308.1"/>
    </source>
</evidence>
<dbReference type="EMBL" id="BLXO01000003">
    <property type="protein sequence ID" value="GFN46308.1"/>
    <property type="molecule type" value="Genomic_DNA"/>
</dbReference>
<dbReference type="AlphaFoldDB" id="A0A6L2ZQ18"/>
<protein>
    <submittedName>
        <fullName evidence="1">Uncharacterized protein</fullName>
    </submittedName>
</protein>
<accession>A0A6L2ZQ18</accession>
<comment type="caution">
    <text evidence="1">The sequence shown here is derived from an EMBL/GenBank/DDBJ whole genome shotgun (WGS) entry which is preliminary data.</text>
</comment>
<evidence type="ECO:0000313" key="2">
    <source>
        <dbReference type="Proteomes" id="UP000504714"/>
    </source>
</evidence>
<name>A0A6L2ZQ18_9ENTR</name>
<proteinExistence type="predicted"/>
<gene>
    <name evidence="1" type="ORF">RINTU1_18220</name>
</gene>
<sequence>MIHQPKHKKKKNLHREGSALFFIRQLVKPLSFRKGSVIFDEKKEGDELPLFLFISSLDLR</sequence>
<reference evidence="1 2" key="1">
    <citation type="submission" date="2020-06" db="EMBL/GenBank/DDBJ databases">
        <title>The genome sequence of Candidatus Regiella insecticola strain Tut.</title>
        <authorList>
            <person name="Nikoh N."/>
            <person name="Tsuchida T."/>
            <person name="Koga R."/>
            <person name="Oshima K."/>
            <person name="Hattori M."/>
            <person name="Fukatsu T."/>
        </authorList>
    </citation>
    <scope>NUCLEOTIDE SEQUENCE [LARGE SCALE GENOMIC DNA]</scope>
    <source>
        <strain evidence="1 2">Tut</strain>
    </source>
</reference>